<protein>
    <recommendedName>
        <fullName evidence="2">proline dehydrogenase</fullName>
        <ecNumber evidence="2">1.5.5.2</ecNumber>
    </recommendedName>
</protein>
<evidence type="ECO:0000256" key="8">
    <source>
        <dbReference type="ARBA" id="ARBA00048779"/>
    </source>
</evidence>
<evidence type="ECO:0000259" key="10">
    <source>
        <dbReference type="Pfam" id="PF01619"/>
    </source>
</evidence>
<evidence type="ECO:0000256" key="2">
    <source>
        <dbReference type="ARBA" id="ARBA00012695"/>
    </source>
</evidence>
<evidence type="ECO:0000256" key="4">
    <source>
        <dbReference type="ARBA" id="ARBA00022741"/>
    </source>
</evidence>
<dbReference type="GO" id="GO:0000166">
    <property type="term" value="F:nucleotide binding"/>
    <property type="evidence" value="ECO:0007669"/>
    <property type="project" value="UniProtKB-KW"/>
</dbReference>
<keyword evidence="6" id="KW-0560">Oxidoreductase</keyword>
<dbReference type="Proteomes" id="UP000077134">
    <property type="component" value="Unassembled WGS sequence"/>
</dbReference>
<dbReference type="SUPFAM" id="SSF51730">
    <property type="entry name" value="FAD-linked oxidoreductase"/>
    <property type="match status" value="1"/>
</dbReference>
<dbReference type="InterPro" id="IPR002872">
    <property type="entry name" value="Proline_DH_dom"/>
</dbReference>
<comment type="caution">
    <text evidence="11">The sequence shown here is derived from an EMBL/GenBank/DDBJ whole genome shotgun (WGS) entry which is preliminary data.</text>
</comment>
<keyword evidence="5 9" id="KW-0274">FAD</keyword>
<accession>A0A167DCF9</accession>
<name>A0A167DCF9_9BACL</name>
<dbReference type="KEGG" id="pcx:LPB68_21450"/>
<dbReference type="InterPro" id="IPR015659">
    <property type="entry name" value="Proline_oxidase"/>
</dbReference>
<evidence type="ECO:0000256" key="7">
    <source>
        <dbReference type="ARBA" id="ARBA00023062"/>
    </source>
</evidence>
<evidence type="ECO:0000313" key="11">
    <source>
        <dbReference type="EMBL" id="OAB74205.1"/>
    </source>
</evidence>
<dbReference type="GO" id="GO:0010133">
    <property type="term" value="P:L-proline catabolic process to L-glutamate"/>
    <property type="evidence" value="ECO:0007669"/>
    <property type="project" value="UniProtKB-UniPathway"/>
</dbReference>
<keyword evidence="7" id="KW-0642">Proline metabolism</keyword>
<dbReference type="EC" id="1.5.5.2" evidence="2"/>
<dbReference type="OrthoDB" id="9773461at2"/>
<reference evidence="11 12" key="1">
    <citation type="submission" date="2016-02" db="EMBL/GenBank/DDBJ databases">
        <title>Paenibacillus sp. LPB0068, isolated from Crassostrea gigas.</title>
        <authorList>
            <person name="Shin S.-K."/>
            <person name="Yi H."/>
        </authorList>
    </citation>
    <scope>NUCLEOTIDE SEQUENCE [LARGE SCALE GENOMIC DNA]</scope>
    <source>
        <strain evidence="11 12">LPB0068</strain>
    </source>
</reference>
<feature type="binding site" evidence="9">
    <location>
        <begin position="195"/>
        <end position="197"/>
    </location>
    <ligand>
        <name>FAD</name>
        <dbReference type="ChEBI" id="CHEBI:57692"/>
    </ligand>
</feature>
<feature type="binding site" evidence="9">
    <location>
        <begin position="234"/>
        <end position="235"/>
    </location>
    <ligand>
        <name>FAD</name>
        <dbReference type="ChEBI" id="CHEBI:57692"/>
    </ligand>
</feature>
<organism evidence="11 12">
    <name type="scientific">Paenibacillus crassostreae</name>
    <dbReference type="NCBI Taxonomy" id="1763538"/>
    <lineage>
        <taxon>Bacteria</taxon>
        <taxon>Bacillati</taxon>
        <taxon>Bacillota</taxon>
        <taxon>Bacilli</taxon>
        <taxon>Bacillales</taxon>
        <taxon>Paenibacillaceae</taxon>
        <taxon>Paenibacillus</taxon>
    </lineage>
</organism>
<keyword evidence="3" id="KW-0285">Flavoprotein</keyword>
<dbReference type="PANTHER" id="PTHR13914">
    <property type="entry name" value="PROLINE OXIDASE"/>
    <property type="match status" value="1"/>
</dbReference>
<dbReference type="EMBL" id="LSFN01000015">
    <property type="protein sequence ID" value="OAB74205.1"/>
    <property type="molecule type" value="Genomic_DNA"/>
</dbReference>
<keyword evidence="12" id="KW-1185">Reference proteome</keyword>
<evidence type="ECO:0000256" key="5">
    <source>
        <dbReference type="ARBA" id="ARBA00022827"/>
    </source>
</evidence>
<dbReference type="InterPro" id="IPR029041">
    <property type="entry name" value="FAD-linked_oxidoreductase-like"/>
</dbReference>
<dbReference type="AlphaFoldDB" id="A0A167DCF9"/>
<comment type="cofactor">
    <cofactor evidence="9">
        <name>FAD</name>
        <dbReference type="ChEBI" id="CHEBI:57692"/>
    </cofactor>
    <text evidence="9">Binds 1 FAD per subunit.</text>
</comment>
<evidence type="ECO:0000256" key="9">
    <source>
        <dbReference type="PIRSR" id="PIRSR000196-2"/>
    </source>
</evidence>
<dbReference type="InterPro" id="IPR008219">
    <property type="entry name" value="PRODH_bac_arc"/>
</dbReference>
<dbReference type="PIRSF" id="PIRSF000196">
    <property type="entry name" value="Pro_dehydrog"/>
    <property type="match status" value="1"/>
</dbReference>
<comment type="pathway">
    <text evidence="1">Amino-acid degradation; L-proline degradation into L-glutamate; L-glutamate from L-proline: step 1/2.</text>
</comment>
<evidence type="ECO:0000256" key="3">
    <source>
        <dbReference type="ARBA" id="ARBA00022630"/>
    </source>
</evidence>
<sequence length="320" mass="36516">MIFTSEEKQFAVALKSIARNLEIKEYIQQSPELYPLFQRSAKRFVTGESKEDGVAIGNQLINKGYRISLEFIGENTVSREKCIQAKNEFLKLIQECGERGLNTRISFDLSHIGLAVDSELAFQNLLEMAKEAHDNGLSLMISAEESNKTEQVLSVYKRAVARYTNIGVTLQAQLYRSLDDLRELLNYSSAIRLVKGAFQEPSDICIPRSEKLDERYIELVDLCVEAEHTVSIASHDEAIYKQVIEHGYLKNPYVEAEMLYGIRPDLCKQLKVDGLPVRVYLTYGSEWYLYLTHRIAEYPPNIYVAITDMIQGSEDTSVLY</sequence>
<feature type="domain" description="Proline dehydrogenase" evidence="10">
    <location>
        <begin position="59"/>
        <end position="295"/>
    </location>
</feature>
<evidence type="ECO:0000256" key="1">
    <source>
        <dbReference type="ARBA" id="ARBA00004739"/>
    </source>
</evidence>
<dbReference type="UniPathway" id="UPA00261">
    <property type="reaction ID" value="UER00373"/>
</dbReference>
<dbReference type="GO" id="GO:0004657">
    <property type="term" value="F:proline dehydrogenase activity"/>
    <property type="evidence" value="ECO:0007669"/>
    <property type="project" value="UniProtKB-EC"/>
</dbReference>
<feature type="binding site" evidence="9">
    <location>
        <position position="171"/>
    </location>
    <ligand>
        <name>FAD</name>
        <dbReference type="ChEBI" id="CHEBI:57692"/>
    </ligand>
</feature>
<dbReference type="PANTHER" id="PTHR13914:SF0">
    <property type="entry name" value="PROLINE DEHYDROGENASE 1, MITOCHONDRIAL"/>
    <property type="match status" value="1"/>
</dbReference>
<dbReference type="Gene3D" id="3.20.20.220">
    <property type="match status" value="1"/>
</dbReference>
<evidence type="ECO:0000313" key="12">
    <source>
        <dbReference type="Proteomes" id="UP000077134"/>
    </source>
</evidence>
<comment type="catalytic activity">
    <reaction evidence="8">
        <text>L-proline + a quinone = (S)-1-pyrroline-5-carboxylate + a quinol + H(+)</text>
        <dbReference type="Rhea" id="RHEA:23784"/>
        <dbReference type="ChEBI" id="CHEBI:15378"/>
        <dbReference type="ChEBI" id="CHEBI:17388"/>
        <dbReference type="ChEBI" id="CHEBI:24646"/>
        <dbReference type="ChEBI" id="CHEBI:60039"/>
        <dbReference type="ChEBI" id="CHEBI:132124"/>
        <dbReference type="EC" id="1.5.5.2"/>
    </reaction>
</comment>
<proteinExistence type="predicted"/>
<gene>
    <name evidence="11" type="ORF">PNBC_12825</name>
</gene>
<keyword evidence="4 9" id="KW-0547">Nucleotide-binding</keyword>
<evidence type="ECO:0000256" key="6">
    <source>
        <dbReference type="ARBA" id="ARBA00023002"/>
    </source>
</evidence>
<dbReference type="Pfam" id="PF01619">
    <property type="entry name" value="Pro_dh"/>
    <property type="match status" value="1"/>
</dbReference>
<dbReference type="RefSeq" id="WP_068658766.1">
    <property type="nucleotide sequence ID" value="NZ_CP017771.1"/>
</dbReference>